<keyword evidence="3" id="KW-1185">Reference proteome</keyword>
<proteinExistence type="predicted"/>
<dbReference type="AlphaFoldDB" id="A0AAV7KX65"/>
<protein>
    <submittedName>
        <fullName evidence="2">Uncharacterized protein</fullName>
    </submittedName>
</protein>
<accession>A0AAV7KX65</accession>
<sequence length="94" mass="10032">MVRGPSALQGSWRTLSPALPRQEGLQRRCRLCHGSSIPAAILFSFPPGAGRAAARDRDLPSAAAHRNRLPRVQGSRGEPERHPSLGQTTLAMGG</sequence>
<organism evidence="2 3">
    <name type="scientific">Pleurodeles waltl</name>
    <name type="common">Iberian ribbed newt</name>
    <dbReference type="NCBI Taxonomy" id="8319"/>
    <lineage>
        <taxon>Eukaryota</taxon>
        <taxon>Metazoa</taxon>
        <taxon>Chordata</taxon>
        <taxon>Craniata</taxon>
        <taxon>Vertebrata</taxon>
        <taxon>Euteleostomi</taxon>
        <taxon>Amphibia</taxon>
        <taxon>Batrachia</taxon>
        <taxon>Caudata</taxon>
        <taxon>Salamandroidea</taxon>
        <taxon>Salamandridae</taxon>
        <taxon>Pleurodelinae</taxon>
        <taxon>Pleurodeles</taxon>
    </lineage>
</organism>
<dbReference type="Proteomes" id="UP001066276">
    <property type="component" value="Chromosome 12"/>
</dbReference>
<evidence type="ECO:0000313" key="3">
    <source>
        <dbReference type="Proteomes" id="UP001066276"/>
    </source>
</evidence>
<reference evidence="2" key="1">
    <citation type="journal article" date="2022" name="bioRxiv">
        <title>Sequencing and chromosome-scale assembly of the giantPleurodeles waltlgenome.</title>
        <authorList>
            <person name="Brown T."/>
            <person name="Elewa A."/>
            <person name="Iarovenko S."/>
            <person name="Subramanian E."/>
            <person name="Araus A.J."/>
            <person name="Petzold A."/>
            <person name="Susuki M."/>
            <person name="Suzuki K.-i.T."/>
            <person name="Hayashi T."/>
            <person name="Toyoda A."/>
            <person name="Oliveira C."/>
            <person name="Osipova E."/>
            <person name="Leigh N.D."/>
            <person name="Simon A."/>
            <person name="Yun M.H."/>
        </authorList>
    </citation>
    <scope>NUCLEOTIDE SEQUENCE</scope>
    <source>
        <strain evidence="2">20211129_DDA</strain>
        <tissue evidence="2">Liver</tissue>
    </source>
</reference>
<gene>
    <name evidence="2" type="ORF">NDU88_002804</name>
</gene>
<name>A0AAV7KX65_PLEWA</name>
<dbReference type="EMBL" id="JANPWB010000016">
    <property type="protein sequence ID" value="KAJ1082639.1"/>
    <property type="molecule type" value="Genomic_DNA"/>
</dbReference>
<evidence type="ECO:0000313" key="2">
    <source>
        <dbReference type="EMBL" id="KAJ1082639.1"/>
    </source>
</evidence>
<feature type="region of interest" description="Disordered" evidence="1">
    <location>
        <begin position="50"/>
        <end position="94"/>
    </location>
</feature>
<evidence type="ECO:0000256" key="1">
    <source>
        <dbReference type="SAM" id="MobiDB-lite"/>
    </source>
</evidence>
<comment type="caution">
    <text evidence="2">The sequence shown here is derived from an EMBL/GenBank/DDBJ whole genome shotgun (WGS) entry which is preliminary data.</text>
</comment>
<feature type="compositionally biased region" description="Polar residues" evidence="1">
    <location>
        <begin position="85"/>
        <end position="94"/>
    </location>
</feature>